<evidence type="ECO:0000313" key="2">
    <source>
        <dbReference type="Proteomes" id="UP000324222"/>
    </source>
</evidence>
<reference evidence="1 2" key="1">
    <citation type="submission" date="2019-05" db="EMBL/GenBank/DDBJ databases">
        <title>Another draft genome of Portunus trituberculatus and its Hox gene families provides insights of decapod evolution.</title>
        <authorList>
            <person name="Jeong J.-H."/>
            <person name="Song I."/>
            <person name="Kim S."/>
            <person name="Choi T."/>
            <person name="Kim D."/>
            <person name="Ryu S."/>
            <person name="Kim W."/>
        </authorList>
    </citation>
    <scope>NUCLEOTIDE SEQUENCE [LARGE SCALE GENOMIC DNA]</scope>
    <source>
        <tissue evidence="1">Muscle</tissue>
    </source>
</reference>
<gene>
    <name evidence="1" type="ORF">E2C01_033225</name>
</gene>
<dbReference type="AlphaFoldDB" id="A0A5B7EXB3"/>
<accession>A0A5B7EXB3</accession>
<dbReference type="Proteomes" id="UP000324222">
    <property type="component" value="Unassembled WGS sequence"/>
</dbReference>
<dbReference type="EMBL" id="VSRR010004438">
    <property type="protein sequence ID" value="MPC39680.1"/>
    <property type="molecule type" value="Genomic_DNA"/>
</dbReference>
<organism evidence="1 2">
    <name type="scientific">Portunus trituberculatus</name>
    <name type="common">Swimming crab</name>
    <name type="synonym">Neptunus trituberculatus</name>
    <dbReference type="NCBI Taxonomy" id="210409"/>
    <lineage>
        <taxon>Eukaryota</taxon>
        <taxon>Metazoa</taxon>
        <taxon>Ecdysozoa</taxon>
        <taxon>Arthropoda</taxon>
        <taxon>Crustacea</taxon>
        <taxon>Multicrustacea</taxon>
        <taxon>Malacostraca</taxon>
        <taxon>Eumalacostraca</taxon>
        <taxon>Eucarida</taxon>
        <taxon>Decapoda</taxon>
        <taxon>Pleocyemata</taxon>
        <taxon>Brachyura</taxon>
        <taxon>Eubrachyura</taxon>
        <taxon>Portunoidea</taxon>
        <taxon>Portunidae</taxon>
        <taxon>Portuninae</taxon>
        <taxon>Portunus</taxon>
    </lineage>
</organism>
<dbReference type="OrthoDB" id="8916892at2759"/>
<protein>
    <submittedName>
        <fullName evidence="1">Uncharacterized protein</fullName>
    </submittedName>
</protein>
<keyword evidence="2" id="KW-1185">Reference proteome</keyword>
<comment type="caution">
    <text evidence="1">The sequence shown here is derived from an EMBL/GenBank/DDBJ whole genome shotgun (WGS) entry which is preliminary data.</text>
</comment>
<name>A0A5B7EXB3_PORTR</name>
<sequence length="155" mass="16822">MSFQLSQVTSTQGTVKPAPNTSAMEVLFKLLNGGMKDAVVKPSPMPVQPAVPNAPTENDLIARVASGHVTADQLVTQLKSVSVTPSQRDAITTVLKFLNRQHSQPLIPHRTTLTPSPTPQKLMLEENVAFRLADSRRRKVDGTVKNTTEIVEDDG</sequence>
<proteinExistence type="predicted"/>
<evidence type="ECO:0000313" key="1">
    <source>
        <dbReference type="EMBL" id="MPC39680.1"/>
    </source>
</evidence>